<keyword evidence="4" id="KW-0456">Lyase</keyword>
<dbReference type="GO" id="GO:0008771">
    <property type="term" value="F:[citrate (pro-3S)-lyase] ligase activity"/>
    <property type="evidence" value="ECO:0007669"/>
    <property type="project" value="UniProtKB-EC"/>
</dbReference>
<dbReference type="InterPro" id="IPR013166">
    <property type="entry name" value="Citrate_lyase_ligase_C"/>
</dbReference>
<dbReference type="EMBL" id="CTRP01000003">
    <property type="protein sequence ID" value="CQR70526.1"/>
    <property type="molecule type" value="Genomic_DNA"/>
</dbReference>
<dbReference type="GO" id="GO:0005524">
    <property type="term" value="F:ATP binding"/>
    <property type="evidence" value="ECO:0007669"/>
    <property type="project" value="UniProtKB-KW"/>
</dbReference>
<dbReference type="PANTHER" id="PTHR40599">
    <property type="entry name" value="[CITRATE [PRO-3S]-LYASE] LIGASE"/>
    <property type="match status" value="1"/>
</dbReference>
<dbReference type="EC" id="6.2.1.22" evidence="4"/>
<evidence type="ECO:0000256" key="2">
    <source>
        <dbReference type="ARBA" id="ARBA00022840"/>
    </source>
</evidence>
<feature type="domain" description="Citrate lyase ligase C-terminal" evidence="3">
    <location>
        <begin position="328"/>
        <end position="509"/>
    </location>
</feature>
<organism evidence="4 5">
    <name type="scientific">Sporomusa ovata</name>
    <dbReference type="NCBI Taxonomy" id="2378"/>
    <lineage>
        <taxon>Bacteria</taxon>
        <taxon>Bacillati</taxon>
        <taxon>Bacillota</taxon>
        <taxon>Negativicutes</taxon>
        <taxon>Selenomonadales</taxon>
        <taxon>Sporomusaceae</taxon>
        <taxon>Sporomusa</taxon>
    </lineage>
</organism>
<keyword evidence="4" id="KW-0436">Ligase</keyword>
<dbReference type="InterPro" id="IPR004821">
    <property type="entry name" value="Cyt_trans-like"/>
</dbReference>
<evidence type="ECO:0000313" key="4">
    <source>
        <dbReference type="EMBL" id="CQR70526.1"/>
    </source>
</evidence>
<proteinExistence type="predicted"/>
<dbReference type="PANTHER" id="PTHR40599:SF1">
    <property type="entry name" value="[CITRATE [PRO-3S]-LYASE] LIGASE"/>
    <property type="match status" value="1"/>
</dbReference>
<dbReference type="SUPFAM" id="SSF52266">
    <property type="entry name" value="SGNH hydrolase"/>
    <property type="match status" value="1"/>
</dbReference>
<gene>
    <name evidence="4" type="ORF">SpAn4DRAFT_1495</name>
</gene>
<dbReference type="SUPFAM" id="SSF52374">
    <property type="entry name" value="Nucleotidylyl transferase"/>
    <property type="match status" value="1"/>
</dbReference>
<dbReference type="NCBIfam" id="TIGR00125">
    <property type="entry name" value="cyt_tran_rel"/>
    <property type="match status" value="1"/>
</dbReference>
<accession>A0A0U1KSX8</accession>
<keyword evidence="1" id="KW-0547">Nucleotide-binding</keyword>
<protein>
    <submittedName>
        <fullName evidence="4">[Citrate [pro-3S]-lyase] ligase</fullName>
        <ecNumber evidence="4">6.2.1.22</ecNumber>
    </submittedName>
</protein>
<keyword evidence="2" id="KW-0067">ATP-binding</keyword>
<evidence type="ECO:0000313" key="5">
    <source>
        <dbReference type="Proteomes" id="UP000049855"/>
    </source>
</evidence>
<dbReference type="GO" id="GO:0016829">
    <property type="term" value="F:lyase activity"/>
    <property type="evidence" value="ECO:0007669"/>
    <property type="project" value="UniProtKB-KW"/>
</dbReference>
<dbReference type="AlphaFoldDB" id="A0A0U1KSX8"/>
<dbReference type="InterPro" id="IPR014729">
    <property type="entry name" value="Rossmann-like_a/b/a_fold"/>
</dbReference>
<dbReference type="RefSeq" id="WP_021169256.1">
    <property type="nucleotide sequence ID" value="NZ_CTRP01000003.1"/>
</dbReference>
<dbReference type="Pfam" id="PF08218">
    <property type="entry name" value="Citrate_ly_lig"/>
    <property type="match status" value="1"/>
</dbReference>
<dbReference type="Gene3D" id="3.40.50.620">
    <property type="entry name" value="HUPs"/>
    <property type="match status" value="1"/>
</dbReference>
<dbReference type="Proteomes" id="UP000049855">
    <property type="component" value="Unassembled WGS sequence"/>
</dbReference>
<evidence type="ECO:0000256" key="1">
    <source>
        <dbReference type="ARBA" id="ARBA00022741"/>
    </source>
</evidence>
<reference evidence="5" key="1">
    <citation type="submission" date="2015-03" db="EMBL/GenBank/DDBJ databases">
        <authorList>
            <person name="Nijsse Bart"/>
        </authorList>
    </citation>
    <scope>NUCLEOTIDE SEQUENCE [LARGE SCALE GENOMIC DNA]</scope>
</reference>
<dbReference type="SMART" id="SM00764">
    <property type="entry name" value="Citrate_ly_lig"/>
    <property type="match status" value="1"/>
</dbReference>
<keyword evidence="5" id="KW-1185">Reference proteome</keyword>
<dbReference type="InterPro" id="IPR005216">
    <property type="entry name" value="Citrate_lyase_ligase"/>
</dbReference>
<evidence type="ECO:0000259" key="3">
    <source>
        <dbReference type="SMART" id="SM00764"/>
    </source>
</evidence>
<name>A0A0U1KSX8_9FIRM</name>
<sequence>MIKKIKRSIRTSKVLAPLVYQYKKKKFINMLTELAKVYERCKKHHVGLYIFTTPDPDVIRNLTEAEKNRIDNWVLDFNNVTEADMKILQSIYPGGITREYIDSVYDGTKIVDLGNKKMVADYTSKRVNFKNGLRLTPNNPAKYQHKICVFGACTARGTGVEDSKTIPSYLQSRINEEFEGSFCVNNLAVGCGSTLLDDINVINNECFKSGDIIIIISHMGMVLRKYAAELGILALDTSSIFDRPHAIGEWFTDETYHTNEYGNHAIGAFIFEKLKAKGCFKKKEQGKVSVMLPASDTQSIKIIESEEFLRFAEDLKKFRDADYISRKNGAIVMNCNPFTLGHRYLIETAASQVDRLYIFVVEENKSVFPYEDRFELVKKGAADLPNVCVLPSGKFIISALTFPGYFYKDNLKDTVLDTSNDVDIFARGIAPILNITVRFAGEEPLDIVTRQYNNTMRERLPLMNIEFCEIKRKEDSHEVISASRVRRSLEAGDWLQVARLVPRTTYDYLVERFGGKNA</sequence>